<dbReference type="SUPFAM" id="SSF56204">
    <property type="entry name" value="Hect, E3 ligase catalytic domain"/>
    <property type="match status" value="1"/>
</dbReference>
<dbReference type="PROSITE" id="PS50237">
    <property type="entry name" value="HECT"/>
    <property type="match status" value="1"/>
</dbReference>
<dbReference type="AlphaFoldDB" id="A0ABD2QS56"/>
<evidence type="ECO:0000256" key="4">
    <source>
        <dbReference type="ARBA" id="ARBA00022679"/>
    </source>
</evidence>
<comment type="caution">
    <text evidence="8">The sequence shown here is derived from an EMBL/GenBank/DDBJ whole genome shotgun (WGS) entry which is preliminary data.</text>
</comment>
<dbReference type="EMBL" id="JBJKTR010000024">
    <property type="protein sequence ID" value="KAL3322366.1"/>
    <property type="molecule type" value="Genomic_DNA"/>
</dbReference>
<proteinExistence type="predicted"/>
<dbReference type="PANTHER" id="PTHR11254">
    <property type="entry name" value="HECT DOMAIN UBIQUITIN-PROTEIN LIGASE"/>
    <property type="match status" value="1"/>
</dbReference>
<evidence type="ECO:0000256" key="1">
    <source>
        <dbReference type="ARBA" id="ARBA00000885"/>
    </source>
</evidence>
<comment type="catalytic activity">
    <reaction evidence="1">
        <text>S-ubiquitinyl-[E2 ubiquitin-conjugating enzyme]-L-cysteine + [acceptor protein]-L-lysine = [E2 ubiquitin-conjugating enzyme]-L-cysteine + N(6)-ubiquitinyl-[acceptor protein]-L-lysine.</text>
        <dbReference type="EC" id="2.3.2.26"/>
    </reaction>
</comment>
<protein>
    <recommendedName>
        <fullName evidence="3">HECT-type E3 ubiquitin transferase</fullName>
        <ecNumber evidence="3">2.3.2.26</ecNumber>
    </recommendedName>
</protein>
<name>A0ABD2QS56_9SOLN</name>
<accession>A0ABD2QS56</accession>
<dbReference type="Gene3D" id="3.90.1750.10">
    <property type="entry name" value="Hect, E3 ligase catalytic domains"/>
    <property type="match status" value="1"/>
</dbReference>
<dbReference type="EMBL" id="JBJKTR010000024">
    <property type="protein sequence ID" value="KAL3322365.1"/>
    <property type="molecule type" value="Genomic_DNA"/>
</dbReference>
<keyword evidence="5 6" id="KW-0833">Ubl conjugation pathway</keyword>
<feature type="domain" description="HECT" evidence="7">
    <location>
        <begin position="1"/>
        <end position="104"/>
    </location>
</feature>
<evidence type="ECO:0000313" key="9">
    <source>
        <dbReference type="Proteomes" id="UP001627284"/>
    </source>
</evidence>
<evidence type="ECO:0000259" key="7">
    <source>
        <dbReference type="PROSITE" id="PS50237"/>
    </source>
</evidence>
<keyword evidence="4" id="KW-0808">Transferase</keyword>
<dbReference type="InterPro" id="IPR050409">
    <property type="entry name" value="E3_ubiq-protein_ligase"/>
</dbReference>
<dbReference type="Gene3D" id="3.30.2160.10">
    <property type="entry name" value="Hect, E3 ligase catalytic domain"/>
    <property type="match status" value="1"/>
</dbReference>
<keyword evidence="9" id="KW-1185">Reference proteome</keyword>
<dbReference type="GO" id="GO:0061630">
    <property type="term" value="F:ubiquitin protein ligase activity"/>
    <property type="evidence" value="ECO:0007669"/>
    <property type="project" value="UniProtKB-EC"/>
</dbReference>
<comment type="pathway">
    <text evidence="2">Protein modification; protein ubiquitination.</text>
</comment>
<dbReference type="Pfam" id="PF00632">
    <property type="entry name" value="HECT"/>
    <property type="match status" value="1"/>
</dbReference>
<evidence type="ECO:0000313" key="8">
    <source>
        <dbReference type="EMBL" id="KAL3322365.1"/>
    </source>
</evidence>
<dbReference type="Proteomes" id="UP001627284">
    <property type="component" value="Unassembled WGS sequence"/>
</dbReference>
<dbReference type="PANTHER" id="PTHR11254:SF430">
    <property type="entry name" value="E3 UBIQUITIN-PROTEIN LIGASE UPL5-LIKE"/>
    <property type="match status" value="1"/>
</dbReference>
<evidence type="ECO:0000256" key="2">
    <source>
        <dbReference type="ARBA" id="ARBA00004906"/>
    </source>
</evidence>
<evidence type="ECO:0000256" key="3">
    <source>
        <dbReference type="ARBA" id="ARBA00012485"/>
    </source>
</evidence>
<sequence length="114" mass="13477">MFNPHKSLFIACPNDRRRFFPNSASKVDPSHLKYFTFYSRMIVVSLMHKIHIGVVFHYVFFLQLARERISLEDIWDADPTLYSSSKQILEMDTETVKQDILSLTLAYMLKSWDP</sequence>
<reference evidence="8 9" key="1">
    <citation type="submission" date="2024-05" db="EMBL/GenBank/DDBJ databases">
        <title>De novo assembly of an allotetraploid wild potato.</title>
        <authorList>
            <person name="Hosaka A.J."/>
        </authorList>
    </citation>
    <scope>NUCLEOTIDE SEQUENCE [LARGE SCALE GENOMIC DNA]</scope>
    <source>
        <tissue evidence="8">Young leaves</tissue>
    </source>
</reference>
<comment type="caution">
    <text evidence="6">Lacks conserved residue(s) required for the propagation of feature annotation.</text>
</comment>
<evidence type="ECO:0000256" key="6">
    <source>
        <dbReference type="PROSITE-ProRule" id="PRU00104"/>
    </source>
</evidence>
<dbReference type="InterPro" id="IPR035983">
    <property type="entry name" value="Hect_E3_ubiquitin_ligase"/>
</dbReference>
<gene>
    <name evidence="8" type="ORF">AABB24_039809</name>
</gene>
<dbReference type="EC" id="2.3.2.26" evidence="3"/>
<evidence type="ECO:0000256" key="5">
    <source>
        <dbReference type="ARBA" id="ARBA00022786"/>
    </source>
</evidence>
<organism evidence="8 9">
    <name type="scientific">Solanum stoloniferum</name>
    <dbReference type="NCBI Taxonomy" id="62892"/>
    <lineage>
        <taxon>Eukaryota</taxon>
        <taxon>Viridiplantae</taxon>
        <taxon>Streptophyta</taxon>
        <taxon>Embryophyta</taxon>
        <taxon>Tracheophyta</taxon>
        <taxon>Spermatophyta</taxon>
        <taxon>Magnoliopsida</taxon>
        <taxon>eudicotyledons</taxon>
        <taxon>Gunneridae</taxon>
        <taxon>Pentapetalae</taxon>
        <taxon>asterids</taxon>
        <taxon>lamiids</taxon>
        <taxon>Solanales</taxon>
        <taxon>Solanaceae</taxon>
        <taxon>Solanoideae</taxon>
        <taxon>Solaneae</taxon>
        <taxon>Solanum</taxon>
    </lineage>
</organism>
<dbReference type="InterPro" id="IPR000569">
    <property type="entry name" value="HECT_dom"/>
</dbReference>